<evidence type="ECO:0000313" key="2">
    <source>
        <dbReference type="Proteomes" id="UP001141336"/>
    </source>
</evidence>
<evidence type="ECO:0000313" key="1">
    <source>
        <dbReference type="EMBL" id="MCZ0862123.1"/>
    </source>
</evidence>
<organism evidence="1 2">
    <name type="scientific">Methanocorpusculum vombati</name>
    <dbReference type="NCBI Taxonomy" id="3002864"/>
    <lineage>
        <taxon>Archaea</taxon>
        <taxon>Methanobacteriati</taxon>
        <taxon>Methanobacteriota</taxon>
        <taxon>Stenosarchaea group</taxon>
        <taxon>Methanomicrobia</taxon>
        <taxon>Methanomicrobiales</taxon>
        <taxon>Methanocorpusculaceae</taxon>
        <taxon>Methanocorpusculum</taxon>
    </lineage>
</organism>
<comment type="caution">
    <text evidence="1">The sequence shown here is derived from an EMBL/GenBank/DDBJ whole genome shotgun (WGS) entry which is preliminary data.</text>
</comment>
<dbReference type="Proteomes" id="UP001141336">
    <property type="component" value="Unassembled WGS sequence"/>
</dbReference>
<reference evidence="1" key="1">
    <citation type="submission" date="2022-12" db="EMBL/GenBank/DDBJ databases">
        <title>Isolation and characterisation of novel Methanocorpusculum spp. from native Australian herbivores indicates the genus is ancestrally host-associated.</title>
        <authorList>
            <person name="Volmer J.G."/>
            <person name="Soo R.M."/>
            <person name="Evans P.N."/>
            <person name="Hoedt E.C."/>
            <person name="Astorga Alsina A.L."/>
            <person name="Woodcroft B.J."/>
            <person name="Tyson G.W."/>
            <person name="Hugenholtz P."/>
            <person name="Morrison M."/>
        </authorList>
    </citation>
    <scope>NUCLEOTIDE SEQUENCE</scope>
    <source>
        <strain evidence="1">CW153</strain>
    </source>
</reference>
<dbReference type="RefSeq" id="WP_268922339.1">
    <property type="nucleotide sequence ID" value="NZ_JAPTGC010000003.1"/>
</dbReference>
<sequence length="75" mass="8416">MTPADTVLYTCPVCISAFRLERTADDPVPGILTCPLCGSSSVRVDPREREMIEKAYTLQICVRDIISERAREREA</sequence>
<name>A0ABT4IK58_9EURY</name>
<gene>
    <name evidence="1" type="ORF">O0S09_02490</name>
</gene>
<proteinExistence type="predicted"/>
<dbReference type="EMBL" id="JAPTGC010000003">
    <property type="protein sequence ID" value="MCZ0862123.1"/>
    <property type="molecule type" value="Genomic_DNA"/>
</dbReference>
<keyword evidence="2" id="KW-1185">Reference proteome</keyword>
<accession>A0ABT4IK58</accession>
<protein>
    <submittedName>
        <fullName evidence="1">Uncharacterized protein</fullName>
    </submittedName>
</protein>